<evidence type="ECO:0000313" key="1">
    <source>
        <dbReference type="EMBL" id="MBZ2166077.1"/>
    </source>
</evidence>
<reference evidence="2" key="1">
    <citation type="journal article" date="2022" name="Microbiol. Resour. Announc.">
        <title>Draft Genome Sequence of a Methanogenic Archaeon from West Spitsbergen Permafrost.</title>
        <authorList>
            <person name="Trubitsyn V."/>
            <person name="Rivkina E."/>
            <person name="Shcherbakova V."/>
        </authorList>
    </citation>
    <scope>NUCLEOTIDE SEQUENCE [LARGE SCALE GENOMIC DNA]</scope>
    <source>
        <strain evidence="2">VT</strain>
    </source>
</reference>
<gene>
    <name evidence="1" type="ORF">K8N75_08500</name>
</gene>
<keyword evidence="2" id="KW-1185">Reference proteome</keyword>
<sequence length="227" mass="26693">MNRDVIKFLHQIGVDTRFISIIDEHILINNQRFSRFSNKRQETFIKKFPSFSISRSKIFQKICTRASRILANSLKPGERIFIIENDKCSNFILDVIIEPYKRKYGIEIIYGNDLEDANKHNADSVALPLNLDDEVQKILGKILNGEKIEVYSLKNRYDTENNLKLIYPLINVPRSWLVSWLEKLDFEYKYSNESTESDLIEFFEGFIPDVRENILKSALYVDKESIQ</sequence>
<dbReference type="EMBL" id="JAIOUQ010000009">
    <property type="protein sequence ID" value="MBZ2166077.1"/>
    <property type="molecule type" value="Genomic_DNA"/>
</dbReference>
<name>A0A8T5UV20_9EURY</name>
<evidence type="ECO:0000313" key="2">
    <source>
        <dbReference type="Proteomes" id="UP000825933"/>
    </source>
</evidence>
<dbReference type="InterPro" id="IPR014729">
    <property type="entry name" value="Rossmann-like_a/b/a_fold"/>
</dbReference>
<dbReference type="Proteomes" id="UP000825933">
    <property type="component" value="Unassembled WGS sequence"/>
</dbReference>
<accession>A0A8T5UV20</accession>
<comment type="caution">
    <text evidence="1">The sequence shown here is derived from an EMBL/GenBank/DDBJ whole genome shotgun (WGS) entry which is preliminary data.</text>
</comment>
<dbReference type="Gene3D" id="3.40.50.620">
    <property type="entry name" value="HUPs"/>
    <property type="match status" value="1"/>
</dbReference>
<proteinExistence type="predicted"/>
<organism evidence="1 2">
    <name type="scientific">Methanobacterium spitsbergense</name>
    <dbReference type="NCBI Taxonomy" id="2874285"/>
    <lineage>
        <taxon>Archaea</taxon>
        <taxon>Methanobacteriati</taxon>
        <taxon>Methanobacteriota</taxon>
        <taxon>Methanomada group</taxon>
        <taxon>Methanobacteria</taxon>
        <taxon>Methanobacteriales</taxon>
        <taxon>Methanobacteriaceae</taxon>
        <taxon>Methanobacterium</taxon>
    </lineage>
</organism>
<protein>
    <submittedName>
        <fullName evidence="1">ATPase</fullName>
    </submittedName>
</protein>
<dbReference type="AlphaFoldDB" id="A0A8T5UV20"/>
<dbReference type="SUPFAM" id="SSF52402">
    <property type="entry name" value="Adenine nucleotide alpha hydrolases-like"/>
    <property type="match status" value="1"/>
</dbReference>